<proteinExistence type="predicted"/>
<accession>A0ACB9J6F0</accession>
<name>A0ACB9J6F0_9ASTR</name>
<reference evidence="1 2" key="2">
    <citation type="journal article" date="2022" name="Mol. Ecol. Resour.">
        <title>The genomes of chicory, endive, great burdock and yacon provide insights into Asteraceae paleo-polyploidization history and plant inulin production.</title>
        <authorList>
            <person name="Fan W."/>
            <person name="Wang S."/>
            <person name="Wang H."/>
            <person name="Wang A."/>
            <person name="Jiang F."/>
            <person name="Liu H."/>
            <person name="Zhao H."/>
            <person name="Xu D."/>
            <person name="Zhang Y."/>
        </authorList>
    </citation>
    <scope>NUCLEOTIDE SEQUENCE [LARGE SCALE GENOMIC DNA]</scope>
    <source>
        <strain evidence="2">cv. Yunnan</strain>
        <tissue evidence="1">Leaves</tissue>
    </source>
</reference>
<dbReference type="Proteomes" id="UP001056120">
    <property type="component" value="Linkage Group LG05"/>
</dbReference>
<organism evidence="1 2">
    <name type="scientific">Smallanthus sonchifolius</name>
    <dbReference type="NCBI Taxonomy" id="185202"/>
    <lineage>
        <taxon>Eukaryota</taxon>
        <taxon>Viridiplantae</taxon>
        <taxon>Streptophyta</taxon>
        <taxon>Embryophyta</taxon>
        <taxon>Tracheophyta</taxon>
        <taxon>Spermatophyta</taxon>
        <taxon>Magnoliopsida</taxon>
        <taxon>eudicotyledons</taxon>
        <taxon>Gunneridae</taxon>
        <taxon>Pentapetalae</taxon>
        <taxon>asterids</taxon>
        <taxon>campanulids</taxon>
        <taxon>Asterales</taxon>
        <taxon>Asteraceae</taxon>
        <taxon>Asteroideae</taxon>
        <taxon>Heliantheae alliance</taxon>
        <taxon>Millerieae</taxon>
        <taxon>Smallanthus</taxon>
    </lineage>
</organism>
<dbReference type="EMBL" id="CM042022">
    <property type="protein sequence ID" value="KAI3814842.1"/>
    <property type="molecule type" value="Genomic_DNA"/>
</dbReference>
<keyword evidence="2" id="KW-1185">Reference proteome</keyword>
<sequence>MAEVCFRCSRERPRSTMFRSRRLDPGTKASPRSFPQLLSLISSRAKRSSSLGFLSWKLDEFRKEFQGDYFLFVAICLSYFICVSVNDPYTMNGWAEKLEAKEAIEFYGDFDGKFHKSLELDLDLSAALLGHRSTRWSAFVEDGKVKVLNVENVPSDFKVSGGEGKVALVTGGDSGIGMAVCYCFAKEGATVAITYVKDQEDKDTADTIKIIKEAKTKDSKDPIPTDLRYDPNCKSVVDEVIGKFGRIDILVNNAAEQYTCKTVEEIDENWLDRVFRTNIYSHFFLTRHALKHMKEGSTIINTTSVNAYKGNATLLDYTSTKGAIVSFTRGLALQLASKNIRVNGVAPGPVWTPLILSSFHEEKTSKFGSECPPHILTRLHLLMFTGEEAESTLTLEWPQPCRQLTFSEIQLATKNFDESLVIGRGGFGKVYKGTIISGARLLVVAIKRLDSTSNQGAVEFWVEVKILSKLRHCHLVSLIGYCNDGREMILVYDYMPHGTLEDHLHKHQNPLPWIRRLKICIGAARGLDYLHTGTGIKQGVIHRDVKSSNILLHSSWAAKISDFGLSKVGPTNQQSTYVNTLVKGTFGYLDPDYFQTGRLTRKSDVYAFGVVLFEVLCGKRAVDRSLDEEQWGLARWAQDSIKEGRLKQIVDHNIRGRISPKCLKKFAQLADRCLHSHPKQRPTMAEVVVGLQSILALEEKINNTSHPTSMTIFGRKIPMFLSPSNGKDYDVDKSLKPSESRFDSDGSESRKLFKFDYLTISIASENFCEANRIWQDQNESMYKGMLQNGQKIAIKKLCGTIHEHIYNELVVKLEHENLVQLLGYCLEQTTSFLVYDFALYKSLDHFIFDPLMRTRLDWNKRHEIILGVANALLYLHKHAPIRIVHADVRPENILFNESMNHKLSYVESEIYLAINGTDCINVDKICGTMGYMAPEYMVEGGLSPKTDVFGFGLLVLETISGRRNYIDFPMIDENFVQYAWKNWLKGTNSNITDPTIDVDSRLLSRFIQIGLLCVQADETDRPTMEEVVGMLVGRWSEDLPLPKNPVSSWMIEEVLDYTNVVSDDYDSGAVEEFESELSPR</sequence>
<comment type="caution">
    <text evidence="1">The sequence shown here is derived from an EMBL/GenBank/DDBJ whole genome shotgun (WGS) entry which is preliminary data.</text>
</comment>
<reference evidence="2" key="1">
    <citation type="journal article" date="2022" name="Mol. Ecol. Resour.">
        <title>The genomes of chicory, endive, great burdock and yacon provide insights into Asteraceae palaeo-polyploidization history and plant inulin production.</title>
        <authorList>
            <person name="Fan W."/>
            <person name="Wang S."/>
            <person name="Wang H."/>
            <person name="Wang A."/>
            <person name="Jiang F."/>
            <person name="Liu H."/>
            <person name="Zhao H."/>
            <person name="Xu D."/>
            <person name="Zhang Y."/>
        </authorList>
    </citation>
    <scope>NUCLEOTIDE SEQUENCE [LARGE SCALE GENOMIC DNA]</scope>
    <source>
        <strain evidence="2">cv. Yunnan</strain>
    </source>
</reference>
<evidence type="ECO:0000313" key="2">
    <source>
        <dbReference type="Proteomes" id="UP001056120"/>
    </source>
</evidence>
<evidence type="ECO:0000313" key="1">
    <source>
        <dbReference type="EMBL" id="KAI3814842.1"/>
    </source>
</evidence>
<protein>
    <submittedName>
        <fullName evidence="1">Uncharacterized protein</fullName>
    </submittedName>
</protein>
<gene>
    <name evidence="1" type="ORF">L1987_14488</name>
</gene>